<feature type="transmembrane region" description="Helical" evidence="1">
    <location>
        <begin position="81"/>
        <end position="100"/>
    </location>
</feature>
<dbReference type="Proteomes" id="UP001564408">
    <property type="component" value="Unassembled WGS sequence"/>
</dbReference>
<evidence type="ECO:0000313" key="2">
    <source>
        <dbReference type="EMBL" id="MEY6433003.1"/>
    </source>
</evidence>
<evidence type="ECO:0000256" key="1">
    <source>
        <dbReference type="SAM" id="Phobius"/>
    </source>
</evidence>
<dbReference type="EMBL" id="JBDKXB010000014">
    <property type="protein sequence ID" value="MEY6433003.1"/>
    <property type="molecule type" value="Genomic_DNA"/>
</dbReference>
<accession>A0ABV4BI86</accession>
<feature type="transmembrane region" description="Helical" evidence="1">
    <location>
        <begin position="47"/>
        <end position="69"/>
    </location>
</feature>
<protein>
    <recommendedName>
        <fullName evidence="4">DNA translocase FtsK 4TM region domain-containing protein</fullName>
    </recommendedName>
</protein>
<name>A0ABV4BI86_9GAMM</name>
<evidence type="ECO:0008006" key="4">
    <source>
        <dbReference type="Google" id="ProtNLM"/>
    </source>
</evidence>
<keyword evidence="1" id="KW-0812">Transmembrane</keyword>
<dbReference type="RefSeq" id="WP_369667389.1">
    <property type="nucleotide sequence ID" value="NZ_JBDKXB010000014.1"/>
</dbReference>
<keyword evidence="1" id="KW-0472">Membrane</keyword>
<gene>
    <name evidence="2" type="ORF">ABC977_11360</name>
</gene>
<organism evidence="2 3">
    <name type="scientific">Thioalkalicoccus limnaeus</name>
    <dbReference type="NCBI Taxonomy" id="120681"/>
    <lineage>
        <taxon>Bacteria</taxon>
        <taxon>Pseudomonadati</taxon>
        <taxon>Pseudomonadota</taxon>
        <taxon>Gammaproteobacteria</taxon>
        <taxon>Chromatiales</taxon>
        <taxon>Chromatiaceae</taxon>
        <taxon>Thioalkalicoccus</taxon>
    </lineage>
</organism>
<comment type="caution">
    <text evidence="2">The sequence shown here is derived from an EMBL/GenBank/DDBJ whole genome shotgun (WGS) entry which is preliminary data.</text>
</comment>
<evidence type="ECO:0000313" key="3">
    <source>
        <dbReference type="Proteomes" id="UP001564408"/>
    </source>
</evidence>
<keyword evidence="3" id="KW-1185">Reference proteome</keyword>
<proteinExistence type="predicted"/>
<reference evidence="2 3" key="1">
    <citation type="submission" date="2024-05" db="EMBL/GenBank/DDBJ databases">
        <title>Genome Sequence and Characterization of the New Strain Purple Sulfur Bacterium of Genus Thioalkalicoccus.</title>
        <authorList>
            <person name="Bryantseva I.A."/>
            <person name="Kyndt J.A."/>
            <person name="Imhoff J.F."/>
        </authorList>
    </citation>
    <scope>NUCLEOTIDE SEQUENCE [LARGE SCALE GENOMIC DNA]</scope>
    <source>
        <strain evidence="2 3">Um2</strain>
    </source>
</reference>
<keyword evidence="1" id="KW-1133">Transmembrane helix</keyword>
<feature type="transmembrane region" description="Helical" evidence="1">
    <location>
        <begin position="12"/>
        <end position="35"/>
    </location>
</feature>
<sequence>MPRSSPKKARAVSQSLGSWIFGGLLLAFLVAVFVFAPDPLPEYKHRILALFAALLAGLFGWFLSGEIGLNIEGLESRFGNLAVRASGGTGLFVLVLAWWLSPLAPVSLEKLDQREATILVDSGEQRNKQAGAV</sequence>